<dbReference type="EMBL" id="BFBB01000003">
    <property type="protein sequence ID" value="GBF49347.1"/>
    <property type="molecule type" value="Genomic_DNA"/>
</dbReference>
<dbReference type="InterPro" id="IPR000706">
    <property type="entry name" value="AGPR_type-1"/>
</dbReference>
<keyword evidence="9" id="KW-1185">Reference proteome</keyword>
<dbReference type="GO" id="GO:0051287">
    <property type="term" value="F:NAD binding"/>
    <property type="evidence" value="ECO:0007669"/>
    <property type="project" value="InterPro"/>
</dbReference>
<dbReference type="InterPro" id="IPR036291">
    <property type="entry name" value="NAD(P)-bd_dom_sf"/>
</dbReference>
<dbReference type="Pfam" id="PF01118">
    <property type="entry name" value="Semialdhyde_dh"/>
    <property type="match status" value="1"/>
</dbReference>
<reference evidence="8 9" key="1">
    <citation type="submission" date="2018-02" db="EMBL/GenBank/DDBJ databases">
        <title>Novel Leptospira species isolated from soil and water in Japan.</title>
        <authorList>
            <person name="Nakao R."/>
            <person name="Masuzawa T."/>
        </authorList>
    </citation>
    <scope>NUCLEOTIDE SEQUENCE [LARGE SCALE GENOMIC DNA]</scope>
    <source>
        <strain evidence="8 9">YH101</strain>
    </source>
</reference>
<organism evidence="8 9">
    <name type="scientific">Leptospira ryugenii</name>
    <dbReference type="NCBI Taxonomy" id="1917863"/>
    <lineage>
        <taxon>Bacteria</taxon>
        <taxon>Pseudomonadati</taxon>
        <taxon>Spirochaetota</taxon>
        <taxon>Spirochaetia</taxon>
        <taxon>Leptospirales</taxon>
        <taxon>Leptospiraceae</taxon>
        <taxon>Leptospira</taxon>
    </lineage>
</organism>
<dbReference type="InterPro" id="IPR058924">
    <property type="entry name" value="AGPR_dimerisation_dom"/>
</dbReference>
<evidence type="ECO:0000256" key="5">
    <source>
        <dbReference type="HAMAP-Rule" id="MF_00150"/>
    </source>
</evidence>
<evidence type="ECO:0000259" key="7">
    <source>
        <dbReference type="SMART" id="SM00859"/>
    </source>
</evidence>
<evidence type="ECO:0000256" key="2">
    <source>
        <dbReference type="ARBA" id="ARBA00022605"/>
    </source>
</evidence>
<evidence type="ECO:0000313" key="8">
    <source>
        <dbReference type="EMBL" id="GBF49347.1"/>
    </source>
</evidence>
<dbReference type="GO" id="GO:0005737">
    <property type="term" value="C:cytoplasm"/>
    <property type="evidence" value="ECO:0007669"/>
    <property type="project" value="UniProtKB-SubCell"/>
</dbReference>
<dbReference type="GO" id="GO:0006526">
    <property type="term" value="P:L-arginine biosynthetic process"/>
    <property type="evidence" value="ECO:0007669"/>
    <property type="project" value="UniProtKB-UniRule"/>
</dbReference>
<evidence type="ECO:0000256" key="1">
    <source>
        <dbReference type="ARBA" id="ARBA00022571"/>
    </source>
</evidence>
<dbReference type="Pfam" id="PF22698">
    <property type="entry name" value="Semialdhyde_dhC_1"/>
    <property type="match status" value="1"/>
</dbReference>
<dbReference type="GO" id="GO:0003942">
    <property type="term" value="F:N-acetyl-gamma-glutamyl-phosphate reductase activity"/>
    <property type="evidence" value="ECO:0007669"/>
    <property type="project" value="UniProtKB-UniRule"/>
</dbReference>
<feature type="domain" description="Semialdehyde dehydrogenase NAD-binding" evidence="7">
    <location>
        <begin position="4"/>
        <end position="141"/>
    </location>
</feature>
<dbReference type="PROSITE" id="PS01224">
    <property type="entry name" value="ARGC"/>
    <property type="match status" value="1"/>
</dbReference>
<evidence type="ECO:0000313" key="9">
    <source>
        <dbReference type="Proteomes" id="UP000245133"/>
    </source>
</evidence>
<feature type="active site" evidence="5 6">
    <location>
        <position position="149"/>
    </location>
</feature>
<proteinExistence type="inferred from homology"/>
<dbReference type="RefSeq" id="WP_108974165.1">
    <property type="nucleotide sequence ID" value="NZ_BFBB01000003.1"/>
</dbReference>
<keyword evidence="3 5" id="KW-0521">NADP</keyword>
<dbReference type="CDD" id="cd23934">
    <property type="entry name" value="AGPR_1_C"/>
    <property type="match status" value="1"/>
</dbReference>
<dbReference type="OrthoDB" id="9801289at2"/>
<dbReference type="InterPro" id="IPR000534">
    <property type="entry name" value="Semialdehyde_DH_NAD-bd"/>
</dbReference>
<comment type="catalytic activity">
    <reaction evidence="5">
        <text>N-acetyl-L-glutamate 5-semialdehyde + phosphate + NADP(+) = N-acetyl-L-glutamyl 5-phosphate + NADPH + H(+)</text>
        <dbReference type="Rhea" id="RHEA:21588"/>
        <dbReference type="ChEBI" id="CHEBI:15378"/>
        <dbReference type="ChEBI" id="CHEBI:29123"/>
        <dbReference type="ChEBI" id="CHEBI:43474"/>
        <dbReference type="ChEBI" id="CHEBI:57783"/>
        <dbReference type="ChEBI" id="CHEBI:57936"/>
        <dbReference type="ChEBI" id="CHEBI:58349"/>
        <dbReference type="EC" id="1.2.1.38"/>
    </reaction>
</comment>
<dbReference type="PANTHER" id="PTHR32338:SF10">
    <property type="entry name" value="N-ACETYL-GAMMA-GLUTAMYL-PHOSPHATE REDUCTASE, CHLOROPLASTIC-RELATED"/>
    <property type="match status" value="1"/>
</dbReference>
<keyword evidence="4 5" id="KW-0560">Oxidoreductase</keyword>
<comment type="caution">
    <text evidence="8">The sequence shown here is derived from an EMBL/GenBank/DDBJ whole genome shotgun (WGS) entry which is preliminary data.</text>
</comment>
<dbReference type="CDD" id="cd17895">
    <property type="entry name" value="AGPR_1_N"/>
    <property type="match status" value="1"/>
</dbReference>
<dbReference type="PANTHER" id="PTHR32338">
    <property type="entry name" value="N-ACETYL-GAMMA-GLUTAMYL-PHOSPHATE REDUCTASE, CHLOROPLASTIC-RELATED-RELATED"/>
    <property type="match status" value="1"/>
</dbReference>
<dbReference type="InterPro" id="IPR023013">
    <property type="entry name" value="AGPR_AS"/>
</dbReference>
<dbReference type="InterPro" id="IPR050085">
    <property type="entry name" value="AGPR"/>
</dbReference>
<keyword evidence="2 5" id="KW-0028">Amino-acid biosynthesis</keyword>
<dbReference type="NCBIfam" id="TIGR01850">
    <property type="entry name" value="argC"/>
    <property type="match status" value="1"/>
</dbReference>
<dbReference type="SUPFAM" id="SSF55347">
    <property type="entry name" value="Glyceraldehyde-3-phosphate dehydrogenase-like, C-terminal domain"/>
    <property type="match status" value="1"/>
</dbReference>
<gene>
    <name evidence="5 8" type="primary">argC</name>
    <name evidence="8" type="ORF">LPTSP4_08580</name>
</gene>
<dbReference type="UniPathway" id="UPA00068">
    <property type="reaction ID" value="UER00108"/>
</dbReference>
<comment type="similarity">
    <text evidence="5">Belongs to the NAGSA dehydrogenase family. Type 1 subfamily.</text>
</comment>
<comment type="subcellular location">
    <subcellularLocation>
        <location evidence="5">Cytoplasm</location>
    </subcellularLocation>
</comment>
<comment type="pathway">
    <text evidence="5">Amino-acid biosynthesis; L-arginine biosynthesis; N(2)-acetyl-L-ornithine from L-glutamate: step 3/4.</text>
</comment>
<sequence>MSEKIVIIGAGGLTGRELLKLIAKHPHFEVVMITSNQVTGKSLQEVFPQESFTQNLRFVSHEADIPKGATVVLATPNEASLTMAPRLLQAGHKVIDLSGTFRIHDQSLFESAYGFAHTHFHLMKDVVFGIPEMFRSQIKGASFVSNPGCFSTSAILPIFLLGKLRSKVQGTIIIDAKSGVSGAGGRTEEITFAYTNVYENFRAYKVLKHQHEPEISEYIQTNSPKEISIVFTPHLLPLYRGILTSIYIPIDPSVSDEEIESCFENATQGEPFLRFKKLPEDIELRFVQNSNYLDFAFRKKGNILTIVSALDNLMKGAAGQALQNLNLMHSLEETIGLQR</sequence>
<dbReference type="SUPFAM" id="SSF51735">
    <property type="entry name" value="NAD(P)-binding Rossmann-fold domains"/>
    <property type="match status" value="1"/>
</dbReference>
<dbReference type="Proteomes" id="UP000245133">
    <property type="component" value="Unassembled WGS sequence"/>
</dbReference>
<comment type="function">
    <text evidence="5">Catalyzes the NADPH-dependent reduction of N-acetyl-5-glutamyl phosphate to yield N-acetyl-L-glutamate 5-semialdehyde.</text>
</comment>
<keyword evidence="5" id="KW-0963">Cytoplasm</keyword>
<dbReference type="Gene3D" id="3.30.360.10">
    <property type="entry name" value="Dihydrodipicolinate Reductase, domain 2"/>
    <property type="match status" value="1"/>
</dbReference>
<protein>
    <recommendedName>
        <fullName evidence="5">N-acetyl-gamma-glutamyl-phosphate reductase</fullName>
        <shortName evidence="5">AGPR</shortName>
        <ecNumber evidence="5">1.2.1.38</ecNumber>
    </recommendedName>
    <alternativeName>
        <fullName evidence="5">N-acetyl-glutamate semialdehyde dehydrogenase</fullName>
        <shortName evidence="5">NAGSA dehydrogenase</shortName>
    </alternativeName>
</protein>
<dbReference type="Gene3D" id="3.40.50.720">
    <property type="entry name" value="NAD(P)-binding Rossmann-like Domain"/>
    <property type="match status" value="1"/>
</dbReference>
<evidence type="ECO:0000256" key="4">
    <source>
        <dbReference type="ARBA" id="ARBA00023002"/>
    </source>
</evidence>
<dbReference type="HAMAP" id="MF_00150">
    <property type="entry name" value="ArgC_type1"/>
    <property type="match status" value="1"/>
</dbReference>
<keyword evidence="1 5" id="KW-0055">Arginine biosynthesis</keyword>
<dbReference type="SMART" id="SM00859">
    <property type="entry name" value="Semialdhyde_dh"/>
    <property type="match status" value="1"/>
</dbReference>
<dbReference type="AlphaFoldDB" id="A0A2P2DXI1"/>
<evidence type="ECO:0000256" key="3">
    <source>
        <dbReference type="ARBA" id="ARBA00022857"/>
    </source>
</evidence>
<dbReference type="GO" id="GO:0070401">
    <property type="term" value="F:NADP+ binding"/>
    <property type="evidence" value="ECO:0007669"/>
    <property type="project" value="InterPro"/>
</dbReference>
<dbReference type="EC" id="1.2.1.38" evidence="5"/>
<evidence type="ECO:0000256" key="6">
    <source>
        <dbReference type="PROSITE-ProRule" id="PRU10010"/>
    </source>
</evidence>
<name>A0A2P2DXI1_9LEPT</name>
<accession>A0A2P2DXI1</accession>